<evidence type="ECO:0000313" key="11">
    <source>
        <dbReference type="Proteomes" id="UP000594454"/>
    </source>
</evidence>
<protein>
    <recommendedName>
        <fullName evidence="12">WD repeat and HMG-box DNA-binding protein 1</fullName>
    </recommendedName>
</protein>
<dbReference type="InterPro" id="IPR001680">
    <property type="entry name" value="WD40_rpt"/>
</dbReference>
<evidence type="ECO:0000313" key="10">
    <source>
        <dbReference type="EMBL" id="CAD7077086.1"/>
    </source>
</evidence>
<dbReference type="InterPro" id="IPR022100">
    <property type="entry name" value="WDHD1/CFT4_beta-prop_2nd"/>
</dbReference>
<dbReference type="GO" id="GO:0006281">
    <property type="term" value="P:DNA repair"/>
    <property type="evidence" value="ECO:0007669"/>
    <property type="project" value="TreeGrafter"/>
</dbReference>
<feature type="compositionally biased region" description="Low complexity" evidence="6">
    <location>
        <begin position="965"/>
        <end position="979"/>
    </location>
</feature>
<dbReference type="InterPro" id="IPR048591">
    <property type="entry name" value="WDHD1/CFT4_hel"/>
</dbReference>
<dbReference type="InterPro" id="IPR036910">
    <property type="entry name" value="HMG_box_dom_sf"/>
</dbReference>
<evidence type="ECO:0000259" key="9">
    <source>
        <dbReference type="Pfam" id="PF24817"/>
    </source>
</evidence>
<dbReference type="EMBL" id="LR899009">
    <property type="protein sequence ID" value="CAD7077086.1"/>
    <property type="molecule type" value="Genomic_DNA"/>
</dbReference>
<organism evidence="10 11">
    <name type="scientific">Hermetia illucens</name>
    <name type="common">Black soldier fly</name>
    <dbReference type="NCBI Taxonomy" id="343691"/>
    <lineage>
        <taxon>Eukaryota</taxon>
        <taxon>Metazoa</taxon>
        <taxon>Ecdysozoa</taxon>
        <taxon>Arthropoda</taxon>
        <taxon>Hexapoda</taxon>
        <taxon>Insecta</taxon>
        <taxon>Pterygota</taxon>
        <taxon>Neoptera</taxon>
        <taxon>Endopterygota</taxon>
        <taxon>Diptera</taxon>
        <taxon>Brachycera</taxon>
        <taxon>Stratiomyomorpha</taxon>
        <taxon>Stratiomyidae</taxon>
        <taxon>Hermetiinae</taxon>
        <taxon>Hermetia</taxon>
    </lineage>
</organism>
<dbReference type="SMART" id="SM00320">
    <property type="entry name" value="WD40"/>
    <property type="match status" value="4"/>
</dbReference>
<proteinExistence type="predicted"/>
<evidence type="ECO:0000256" key="3">
    <source>
        <dbReference type="ARBA" id="ARBA00022737"/>
    </source>
</evidence>
<dbReference type="Gene3D" id="1.10.30.10">
    <property type="entry name" value="High mobility group box domain"/>
    <property type="match status" value="1"/>
</dbReference>
<dbReference type="OMA" id="RYAHTNG"/>
<keyword evidence="4" id="KW-0539">Nucleus</keyword>
<dbReference type="InParanoid" id="A0A7R8UAS2"/>
<dbReference type="FunCoup" id="A0A7R8UAS2">
    <property type="interactions" value="983"/>
</dbReference>
<sequence length="1012" mass="111005">MPFKRTPMRYAHTNGHTSCTYTENGETIITCGSDGDIRTWQGIDDDDPSSKCLGEFVLAVVQYDKRMLVSTDLNVVQAYTFPEGDRDGTELRFTAPVTCIRVNDKYIAAGSEDTDIKIVPKDKSEQESLLSGHQGPILSIDLSIKGLLASSSGDGTIKIWDIAERKEIKTISGLPKVNTFDSVKSFVSACFDPPTGRMLAYVKDKEIIILNTNTWEVKTTLSDDNVASTYSCCSFSQCGQFIAAGTETGEISVWNVRKSQTVKGECASSESNRLTAIVWNPKSNGEFAYCDSTGQLGTVVGCDDAEDDENGEDFLVAEAMEEDGAESDLDGLQFEDDNGEDEDNENCVSLKRIKNETLRNKGLDDDEESKDSLKSVRSSPERVPMKTYNQQGAFQPGSTPSDLEHRYLVWNNVGIVRAHNNDAEGTIDVEFHDTSVHHALHMNNYQNHTLASLSSTVLALSAESSSKLVCIVLGASSREWSVDFPDCESAVALVATTSLVAVATDCRYLRVFSAMGTQRQIITIPGPVVAVCGHGDKLFVAYHRAPASEDQHITAMFIQFFGLNVRCKEAHIPLPQGKKLTWIGYSDRGSPAICDTMGMVQMFNMKSNTWQPICDTMKHTQSVSNNFFIIDIIESSQILQAVLCRGASYPMTNPRPMVTELPMQIPLCELDSDKSQLEETLIRYSTFNVDNSELVVKETATKLFAHACRAEMEARAKELIEMIASPQLLSLAVKYASKLGRIHLVDKLSELLPHIEEQEKTREKEMHENEVEFMNVIQNSPLNAGLLLMQKNKSTAGAQPQISPKPMVISHQRRNPFKRNSASGSSTPAAKVSSSNPLSHLTEKAIGFEIKKSSQQINNETPSTPAEFDDGAGPSGLSNGKTTATEPNSIAETMDPGESQESEVIPSSINNENKARNEQSSTTPAKGTFMAWFTANRESLKAEHPDVTPQELTKLAMKEYKAISSNSAASNSITNDSISGAVKQVNGKRKLDETNGEKQSGVSKLARYGFKK</sequence>
<evidence type="ECO:0008006" key="12">
    <source>
        <dbReference type="Google" id="ProtNLM"/>
    </source>
</evidence>
<dbReference type="GO" id="GO:0000278">
    <property type="term" value="P:mitotic cell cycle"/>
    <property type="evidence" value="ECO:0007669"/>
    <property type="project" value="TreeGrafter"/>
</dbReference>
<feature type="repeat" description="WD" evidence="5">
    <location>
        <begin position="9"/>
        <end position="41"/>
    </location>
</feature>
<accession>A0A7R8UAS2</accession>
<keyword evidence="2 5" id="KW-0853">WD repeat</keyword>
<feature type="compositionally biased region" description="Polar residues" evidence="6">
    <location>
        <begin position="905"/>
        <end position="925"/>
    </location>
</feature>
<dbReference type="Pfam" id="PF20946">
    <property type="entry name" value="Ctf4_C"/>
    <property type="match status" value="1"/>
</dbReference>
<dbReference type="PROSITE" id="PS50082">
    <property type="entry name" value="WD_REPEATS_2"/>
    <property type="match status" value="2"/>
</dbReference>
<feature type="compositionally biased region" description="Polar residues" evidence="6">
    <location>
        <begin position="853"/>
        <end position="864"/>
    </location>
</feature>
<evidence type="ECO:0000256" key="2">
    <source>
        <dbReference type="ARBA" id="ARBA00022574"/>
    </source>
</evidence>
<dbReference type="Gene3D" id="2.130.10.10">
    <property type="entry name" value="YVTN repeat-like/Quinoprotein amine dehydrogenase"/>
    <property type="match status" value="1"/>
</dbReference>
<evidence type="ECO:0000256" key="6">
    <source>
        <dbReference type="SAM" id="MobiDB-lite"/>
    </source>
</evidence>
<comment type="subcellular location">
    <subcellularLocation>
        <location evidence="1">Nucleus</location>
    </subcellularLocation>
</comment>
<feature type="domain" description="WDHD1 first WD40" evidence="9">
    <location>
        <begin position="9"/>
        <end position="298"/>
    </location>
</feature>
<dbReference type="GO" id="GO:0043596">
    <property type="term" value="C:nuclear replication fork"/>
    <property type="evidence" value="ECO:0007669"/>
    <property type="project" value="TreeGrafter"/>
</dbReference>
<evidence type="ECO:0000256" key="4">
    <source>
        <dbReference type="ARBA" id="ARBA00023242"/>
    </source>
</evidence>
<feature type="region of interest" description="Disordered" evidence="6">
    <location>
        <begin position="816"/>
        <end position="838"/>
    </location>
</feature>
<gene>
    <name evidence="10" type="ORF">HERILL_LOCUS461</name>
</gene>
<dbReference type="InterPro" id="IPR057646">
    <property type="entry name" value="WD40_WDHD1_1st"/>
</dbReference>
<evidence type="ECO:0000256" key="1">
    <source>
        <dbReference type="ARBA" id="ARBA00004123"/>
    </source>
</evidence>
<feature type="compositionally biased region" description="Polar residues" evidence="6">
    <location>
        <begin position="818"/>
        <end position="838"/>
    </location>
</feature>
<dbReference type="GO" id="GO:0003682">
    <property type="term" value="F:chromatin binding"/>
    <property type="evidence" value="ECO:0007669"/>
    <property type="project" value="TreeGrafter"/>
</dbReference>
<dbReference type="Pfam" id="PF12341">
    <property type="entry name" value="Mcl1_mid"/>
    <property type="match status" value="1"/>
</dbReference>
<evidence type="ECO:0000259" key="7">
    <source>
        <dbReference type="Pfam" id="PF12341"/>
    </source>
</evidence>
<feature type="region of interest" description="Disordered" evidence="6">
    <location>
        <begin position="965"/>
        <end position="1012"/>
    </location>
</feature>
<dbReference type="Proteomes" id="UP000594454">
    <property type="component" value="Chromosome 1"/>
</dbReference>
<name>A0A7R8UAS2_HERIL</name>
<dbReference type="InterPro" id="IPR019775">
    <property type="entry name" value="WD40_repeat_CS"/>
</dbReference>
<keyword evidence="3" id="KW-0677">Repeat</keyword>
<feature type="compositionally biased region" description="Acidic residues" evidence="6">
    <location>
        <begin position="322"/>
        <end position="345"/>
    </location>
</feature>
<dbReference type="PANTHER" id="PTHR19932:SF10">
    <property type="entry name" value="WD REPEAT AND HMG-BOX DNA-BINDING PROTEIN 1"/>
    <property type="match status" value="1"/>
</dbReference>
<dbReference type="OrthoDB" id="427368at2759"/>
<reference evidence="10 11" key="1">
    <citation type="submission" date="2020-11" db="EMBL/GenBank/DDBJ databases">
        <authorList>
            <person name="Wallbank WR R."/>
            <person name="Pardo Diaz C."/>
            <person name="Kozak K."/>
            <person name="Martin S."/>
            <person name="Jiggins C."/>
            <person name="Moest M."/>
            <person name="Warren A I."/>
            <person name="Generalovic N T."/>
            <person name="Byers J.R.P. K."/>
            <person name="Montejo-Kovacevich G."/>
            <person name="Yen C E."/>
        </authorList>
    </citation>
    <scope>NUCLEOTIDE SEQUENCE [LARGE SCALE GENOMIC DNA]</scope>
</reference>
<dbReference type="GO" id="GO:0006261">
    <property type="term" value="P:DNA-templated DNA replication"/>
    <property type="evidence" value="ECO:0007669"/>
    <property type="project" value="TreeGrafter"/>
</dbReference>
<dbReference type="Pfam" id="PF24817">
    <property type="entry name" value="WD40_WDHD1_1st"/>
    <property type="match status" value="1"/>
</dbReference>
<dbReference type="PROSITE" id="PS50294">
    <property type="entry name" value="WD_REPEATS_REGION"/>
    <property type="match status" value="1"/>
</dbReference>
<feature type="region of interest" description="Disordered" evidence="6">
    <location>
        <begin position="850"/>
        <end position="927"/>
    </location>
</feature>
<evidence type="ECO:0000259" key="8">
    <source>
        <dbReference type="Pfam" id="PF20946"/>
    </source>
</evidence>
<feature type="region of interest" description="Disordered" evidence="6">
    <location>
        <begin position="361"/>
        <end position="398"/>
    </location>
</feature>
<feature type="repeat" description="WD" evidence="5">
    <location>
        <begin position="130"/>
        <end position="170"/>
    </location>
</feature>
<evidence type="ECO:0000256" key="5">
    <source>
        <dbReference type="PROSITE-ProRule" id="PRU00221"/>
    </source>
</evidence>
<feature type="compositionally biased region" description="Basic and acidic residues" evidence="6">
    <location>
        <begin position="370"/>
        <end position="384"/>
    </location>
</feature>
<feature type="domain" description="WDHD1/CFT4 second beta-propeller" evidence="7">
    <location>
        <begin position="393"/>
        <end position="667"/>
    </location>
</feature>
<feature type="domain" description="WDHD1/CFT4 helical bundle" evidence="8">
    <location>
        <begin position="688"/>
        <end position="752"/>
    </location>
</feature>
<feature type="compositionally biased region" description="Polar residues" evidence="6">
    <location>
        <begin position="876"/>
        <end position="891"/>
    </location>
</feature>
<dbReference type="PANTHER" id="PTHR19932">
    <property type="entry name" value="WD REPEAT AND HMG-BOX DNA BINDING PROTEIN"/>
    <property type="match status" value="1"/>
</dbReference>
<dbReference type="PROSITE" id="PS00678">
    <property type="entry name" value="WD_REPEATS_1"/>
    <property type="match status" value="1"/>
</dbReference>
<dbReference type="InterPro" id="IPR036322">
    <property type="entry name" value="WD40_repeat_dom_sf"/>
</dbReference>
<keyword evidence="11" id="KW-1185">Reference proteome</keyword>
<feature type="region of interest" description="Disordered" evidence="6">
    <location>
        <begin position="322"/>
        <end position="348"/>
    </location>
</feature>
<dbReference type="InterPro" id="IPR015943">
    <property type="entry name" value="WD40/YVTN_repeat-like_dom_sf"/>
</dbReference>
<dbReference type="SUPFAM" id="SSF50978">
    <property type="entry name" value="WD40 repeat-like"/>
    <property type="match status" value="1"/>
</dbReference>
<dbReference type="AlphaFoldDB" id="A0A7R8UAS2"/>
<feature type="compositionally biased region" description="Polar residues" evidence="6">
    <location>
        <begin position="387"/>
        <end position="398"/>
    </location>
</feature>